<dbReference type="RefSeq" id="XP_004362831.1">
    <property type="nucleotide sequence ID" value="XM_004362774.1"/>
</dbReference>
<dbReference type="InterPro" id="IPR036882">
    <property type="entry name" value="Alba-like_dom_sf"/>
</dbReference>
<dbReference type="Proteomes" id="UP000007797">
    <property type="component" value="Unassembled WGS sequence"/>
</dbReference>
<evidence type="ECO:0000256" key="1">
    <source>
        <dbReference type="ARBA" id="ARBA00004604"/>
    </source>
</evidence>
<evidence type="ECO:0000256" key="4">
    <source>
        <dbReference type="SAM" id="MobiDB-lite"/>
    </source>
</evidence>
<keyword evidence="3" id="KW-0539">Nucleus</keyword>
<name>F4PGZ6_CACFS</name>
<protein>
    <submittedName>
        <fullName evidence="5">RNase P protein subunit</fullName>
    </submittedName>
</protein>
<proteinExistence type="predicted"/>
<evidence type="ECO:0000313" key="5">
    <source>
        <dbReference type="EMBL" id="EGG24980.1"/>
    </source>
</evidence>
<dbReference type="InterPro" id="IPR014612">
    <property type="entry name" value="Pop7/Rpp20"/>
</dbReference>
<feature type="compositionally biased region" description="Low complexity" evidence="4">
    <location>
        <begin position="189"/>
        <end position="202"/>
    </location>
</feature>
<dbReference type="EMBL" id="GL883006">
    <property type="protein sequence ID" value="EGG24980.1"/>
    <property type="molecule type" value="Genomic_DNA"/>
</dbReference>
<dbReference type="PANTHER" id="PTHR15314">
    <property type="entry name" value="RIBONUCLEASE P PROTEIN SUBUNIT P20"/>
    <property type="match status" value="1"/>
</dbReference>
<evidence type="ECO:0000256" key="3">
    <source>
        <dbReference type="ARBA" id="ARBA00023242"/>
    </source>
</evidence>
<dbReference type="PANTHER" id="PTHR15314:SF1">
    <property type="entry name" value="RIBONUCLEASE P PROTEIN SUBUNIT P20"/>
    <property type="match status" value="1"/>
</dbReference>
<evidence type="ECO:0000256" key="2">
    <source>
        <dbReference type="ARBA" id="ARBA00022694"/>
    </source>
</evidence>
<organism evidence="5 6">
    <name type="scientific">Cavenderia fasciculata</name>
    <name type="common">Slime mold</name>
    <name type="synonym">Dictyostelium fasciculatum</name>
    <dbReference type="NCBI Taxonomy" id="261658"/>
    <lineage>
        <taxon>Eukaryota</taxon>
        <taxon>Amoebozoa</taxon>
        <taxon>Evosea</taxon>
        <taxon>Eumycetozoa</taxon>
        <taxon>Dictyostelia</taxon>
        <taxon>Acytosteliales</taxon>
        <taxon>Cavenderiaceae</taxon>
        <taxon>Cavenderia</taxon>
    </lineage>
</organism>
<dbReference type="GO" id="GO:0005655">
    <property type="term" value="C:nucleolar ribonuclease P complex"/>
    <property type="evidence" value="ECO:0007669"/>
    <property type="project" value="InterPro"/>
</dbReference>
<dbReference type="OrthoDB" id="416729at2759"/>
<feature type="region of interest" description="Disordered" evidence="4">
    <location>
        <begin position="1"/>
        <end position="39"/>
    </location>
</feature>
<dbReference type="GeneID" id="14877558"/>
<dbReference type="AlphaFoldDB" id="F4PGZ6"/>
<dbReference type="GO" id="GO:0004526">
    <property type="term" value="F:ribonuclease P activity"/>
    <property type="evidence" value="ECO:0007669"/>
    <property type="project" value="EnsemblProtists"/>
</dbReference>
<dbReference type="OMA" id="HCSAIHI"/>
<reference evidence="6" key="1">
    <citation type="journal article" date="2011" name="Genome Res.">
        <title>Phylogeny-wide analysis of social amoeba genomes highlights ancient origins for complex intercellular communication.</title>
        <authorList>
            <person name="Heidel A.J."/>
            <person name="Lawal H.M."/>
            <person name="Felder M."/>
            <person name="Schilde C."/>
            <person name="Helps N.R."/>
            <person name="Tunggal B."/>
            <person name="Rivero F."/>
            <person name="John U."/>
            <person name="Schleicher M."/>
            <person name="Eichinger L."/>
            <person name="Platzer M."/>
            <person name="Noegel A.A."/>
            <person name="Schaap P."/>
            <person name="Gloeckner G."/>
        </authorList>
    </citation>
    <scope>NUCLEOTIDE SEQUENCE [LARGE SCALE GENOMIC DNA]</scope>
    <source>
        <strain evidence="6">SH3</strain>
    </source>
</reference>
<accession>F4PGZ6</accession>
<sequence>MSKNKQNVIVQDTKHVEVDDDDIEFEEEEDSDIELGEDDQDYDPTFNPKLYSYMRRVTQHNAPAINDIYVTNNGNFLYYCKRAMKLLQNKQMQEINIHGLGAAIIKAIKLSLYLEKRIPDIVIGASTSTEEIIDHYDPNVDKLEPVSKIRHCSAIHIKVTTKPNQIPSTISIPKPLSASERKKKKKKNSNNNNNNNNNQNSSTSIPPPLNS</sequence>
<keyword evidence="6" id="KW-1185">Reference proteome</keyword>
<feature type="region of interest" description="Disordered" evidence="4">
    <location>
        <begin position="166"/>
        <end position="211"/>
    </location>
</feature>
<dbReference type="Gene3D" id="3.30.110.20">
    <property type="entry name" value="Alba-like domain"/>
    <property type="match status" value="1"/>
</dbReference>
<dbReference type="STRING" id="1054147.F4PGZ6"/>
<evidence type="ECO:0000313" key="6">
    <source>
        <dbReference type="Proteomes" id="UP000007797"/>
    </source>
</evidence>
<feature type="compositionally biased region" description="Acidic residues" evidence="4">
    <location>
        <begin position="18"/>
        <end position="39"/>
    </location>
</feature>
<comment type="subcellular location">
    <subcellularLocation>
        <location evidence="1">Nucleus</location>
        <location evidence="1">Nucleolus</location>
    </subcellularLocation>
</comment>
<dbReference type="Pfam" id="PF12328">
    <property type="entry name" value="Rpp20"/>
    <property type="match status" value="1"/>
</dbReference>
<dbReference type="GO" id="GO:0000172">
    <property type="term" value="C:ribonuclease MRP complex"/>
    <property type="evidence" value="ECO:0007669"/>
    <property type="project" value="InterPro"/>
</dbReference>
<dbReference type="SUPFAM" id="SSF82704">
    <property type="entry name" value="AlbA-like"/>
    <property type="match status" value="1"/>
</dbReference>
<keyword evidence="2" id="KW-0819">tRNA processing</keyword>
<dbReference type="KEGG" id="dfa:DFA_03226"/>
<dbReference type="GO" id="GO:0003676">
    <property type="term" value="F:nucleic acid binding"/>
    <property type="evidence" value="ECO:0007669"/>
    <property type="project" value="InterPro"/>
</dbReference>
<gene>
    <name evidence="5" type="primary">drpp20</name>
    <name evidence="5" type="ORF">DFA_03226</name>
</gene>
<dbReference type="GO" id="GO:0001682">
    <property type="term" value="P:tRNA 5'-leader removal"/>
    <property type="evidence" value="ECO:0007669"/>
    <property type="project" value="InterPro"/>
</dbReference>
<feature type="compositionally biased region" description="Polar residues" evidence="4">
    <location>
        <begin position="1"/>
        <end position="10"/>
    </location>
</feature>